<evidence type="ECO:0000313" key="3">
    <source>
        <dbReference type="Proteomes" id="UP001492380"/>
    </source>
</evidence>
<gene>
    <name evidence="2" type="ORF">HDK90DRAFT_549183</name>
</gene>
<comment type="caution">
    <text evidence="2">The sequence shown here is derived from an EMBL/GenBank/DDBJ whole genome shotgun (WGS) entry which is preliminary data.</text>
</comment>
<sequence length="363" mass="40546">MPTKRKQTKSIRWSMTLFGTDETSAEGDKRRETKGGCASWGGSMRLKNGQRPPVESSLSERRPWGPMRGAHAVRLSTESASLTTRQSDDRCQGHCPERGAVGSRLCISLLMSEMVCMDPSTYRNIETTLGIGQCWQSKTRNRRPGGCDHGHSWSFSDRLTAGLDKNEALRAKRMMPASSSWTTQLMPAVPVAVSVCQKSLCRKERGCQGTAGCRERVDCVRSVRESDDGQNSQRQAVDVVDAGGVDGARLAVAPAPSRRHGFKRVIFACHDWLRMHQSLVAATPLLLTSRRRRLNLQASQTLFKQTELHHESRSKWSCAAVELYSRRIRTCRLLTGYMAINDMHNETVSNINIFIIIRAQPSK</sequence>
<dbReference type="EMBL" id="JBBWRZ010000003">
    <property type="protein sequence ID" value="KAK8240778.1"/>
    <property type="molecule type" value="Genomic_DNA"/>
</dbReference>
<protein>
    <submittedName>
        <fullName evidence="2">Uncharacterized protein</fullName>
    </submittedName>
</protein>
<name>A0ABR1YX52_9PEZI</name>
<evidence type="ECO:0000256" key="1">
    <source>
        <dbReference type="SAM" id="MobiDB-lite"/>
    </source>
</evidence>
<feature type="region of interest" description="Disordered" evidence="1">
    <location>
        <begin position="1"/>
        <end position="65"/>
    </location>
</feature>
<dbReference type="Proteomes" id="UP001492380">
    <property type="component" value="Unassembled WGS sequence"/>
</dbReference>
<proteinExistence type="predicted"/>
<accession>A0ABR1YX52</accession>
<reference evidence="2 3" key="1">
    <citation type="submission" date="2024-04" db="EMBL/GenBank/DDBJ databases">
        <title>Phyllosticta paracitricarpa is synonymous to the EU quarantine fungus P. citricarpa based on phylogenomic analyses.</title>
        <authorList>
            <consortium name="Lawrence Berkeley National Laboratory"/>
            <person name="Van Ingen-Buijs V.A."/>
            <person name="Van Westerhoven A.C."/>
            <person name="Haridas S."/>
            <person name="Skiadas P."/>
            <person name="Martin F."/>
            <person name="Groenewald J.Z."/>
            <person name="Crous P.W."/>
            <person name="Seidl M.F."/>
        </authorList>
    </citation>
    <scope>NUCLEOTIDE SEQUENCE [LARGE SCALE GENOMIC DNA]</scope>
    <source>
        <strain evidence="2 3">CBS 123374</strain>
    </source>
</reference>
<evidence type="ECO:0000313" key="2">
    <source>
        <dbReference type="EMBL" id="KAK8240778.1"/>
    </source>
</evidence>
<keyword evidence="3" id="KW-1185">Reference proteome</keyword>
<organism evidence="2 3">
    <name type="scientific">Phyllosticta capitalensis</name>
    <dbReference type="NCBI Taxonomy" id="121624"/>
    <lineage>
        <taxon>Eukaryota</taxon>
        <taxon>Fungi</taxon>
        <taxon>Dikarya</taxon>
        <taxon>Ascomycota</taxon>
        <taxon>Pezizomycotina</taxon>
        <taxon>Dothideomycetes</taxon>
        <taxon>Dothideomycetes incertae sedis</taxon>
        <taxon>Botryosphaeriales</taxon>
        <taxon>Phyllostictaceae</taxon>
        <taxon>Phyllosticta</taxon>
    </lineage>
</organism>